<sequence length="469" mass="53471">MTIPDSDAKYIAYSYYDKVIYEYDKYVNLDDDKEEFDKIIKNINTKRNNLNLPDKFFHKLHKILRNGNVFYGDVTQNYCSYVNYKLNEEIKNSYHLVKESNFDIFHTFVVNFNNERHNKEKSTCYGYIEYLNDDEYNKMEILIYLYNMYKQIKPHIVSDNDKLCGILYLMGQHYKNAVDKHEGDKNFFNKLEELKRSMEGNNWAFNDICPVRKYIKLPEPKPSKPIEDSEETKQPKTLSPDVSRSLNLPNSDAELGLHGTPGQQALSEPQDNVQRDHILGSSFIAGARVNSGSGQENISRHSSEKRGERGLQTNSGYSPSLRAPNQARLPREETHQRELHVDSSQVHPHHYGSLESSGELSYSEPNTYLPVLQSSKEVGDTSSSVMNTITSALKDVEPGPVLGVSGGMGVLFLLFKYTPVGSFFGGRRGRFRQIPSSFRGFAPGEFPNFQEYDGGFIGYAPTSISSLAE</sequence>
<dbReference type="VEuPathDB" id="PlasmoDB:PVP01_0121000"/>
<accession>A0A1G4E6Y5</accession>
<organism evidence="2 3">
    <name type="scientific">Plasmodium vivax</name>
    <name type="common">malaria parasite P. vivax</name>
    <dbReference type="NCBI Taxonomy" id="5855"/>
    <lineage>
        <taxon>Eukaryota</taxon>
        <taxon>Sar</taxon>
        <taxon>Alveolata</taxon>
        <taxon>Apicomplexa</taxon>
        <taxon>Aconoidasida</taxon>
        <taxon>Haemosporida</taxon>
        <taxon>Plasmodiidae</taxon>
        <taxon>Plasmodium</taxon>
        <taxon>Plasmodium (Plasmodium)</taxon>
    </lineage>
</organism>
<dbReference type="EMBL" id="FLYH01000144">
    <property type="protein sequence ID" value="SCA59984.1"/>
    <property type="molecule type" value="Genomic_DNA"/>
</dbReference>
<gene>
    <name evidence="2" type="ORF">PVT01_000055700</name>
</gene>
<feature type="region of interest" description="Disordered" evidence="1">
    <location>
        <begin position="287"/>
        <end position="361"/>
    </location>
</feature>
<dbReference type="InterPro" id="IPR008780">
    <property type="entry name" value="Plasmodium_Vir"/>
</dbReference>
<feature type="compositionally biased region" description="Low complexity" evidence="1">
    <location>
        <begin position="351"/>
        <end position="361"/>
    </location>
</feature>
<evidence type="ECO:0000313" key="3">
    <source>
        <dbReference type="Proteomes" id="UP000196402"/>
    </source>
</evidence>
<dbReference type="VEuPathDB" id="PlasmoDB:PVW1_060032100"/>
<feature type="compositionally biased region" description="Basic and acidic residues" evidence="1">
    <location>
        <begin position="298"/>
        <end position="309"/>
    </location>
</feature>
<protein>
    <submittedName>
        <fullName evidence="2">VIR protein</fullName>
    </submittedName>
</protein>
<evidence type="ECO:0000256" key="1">
    <source>
        <dbReference type="SAM" id="MobiDB-lite"/>
    </source>
</evidence>
<reference evidence="2 3" key="1">
    <citation type="submission" date="2016-07" db="EMBL/GenBank/DDBJ databases">
        <authorList>
            <consortium name="Pathogen Informatics"/>
        </authorList>
    </citation>
    <scope>NUCLEOTIDE SEQUENCE [LARGE SCALE GENOMIC DNA]</scope>
</reference>
<feature type="region of interest" description="Disordered" evidence="1">
    <location>
        <begin position="219"/>
        <end position="271"/>
    </location>
</feature>
<dbReference type="Proteomes" id="UP000196402">
    <property type="component" value="Unassembled WGS sequence"/>
</dbReference>
<proteinExistence type="predicted"/>
<feature type="compositionally biased region" description="Polar residues" evidence="1">
    <location>
        <begin position="261"/>
        <end position="271"/>
    </location>
</feature>
<feature type="compositionally biased region" description="Polar residues" evidence="1">
    <location>
        <begin position="235"/>
        <end position="250"/>
    </location>
</feature>
<dbReference type="AlphaFoldDB" id="A0A1G4E6Y5"/>
<dbReference type="VEuPathDB" id="PlasmoDB:PVPAM_060009300"/>
<dbReference type="VEuPathDB" id="PlasmoDB:PVX_029690"/>
<feature type="compositionally biased region" description="Basic and acidic residues" evidence="1">
    <location>
        <begin position="219"/>
        <end position="234"/>
    </location>
</feature>
<feature type="compositionally biased region" description="Basic and acidic residues" evidence="1">
    <location>
        <begin position="329"/>
        <end position="341"/>
    </location>
</feature>
<name>A0A1G4E6Y5_PLAVI</name>
<dbReference type="Pfam" id="PF05795">
    <property type="entry name" value="Plasmodium_Vir"/>
    <property type="match status" value="1"/>
</dbReference>
<evidence type="ECO:0000313" key="2">
    <source>
        <dbReference type="EMBL" id="SCA59984.1"/>
    </source>
</evidence>